<evidence type="ECO:0000313" key="2">
    <source>
        <dbReference type="EMBL" id="AFJ91798.1"/>
    </source>
</evidence>
<reference evidence="2" key="1">
    <citation type="journal article" date="2013" name="Mar. Biotechnol.">
        <title>Identification of relevant cancer related-genes in the flat oyster Ostrea edulis affected by disseminated neoplasia.</title>
        <authorList>
            <person name="Martin-Gomez L."/>
            <person name="Villalba A."/>
            <person name="Carballal M.J."/>
            <person name="Abollo E."/>
        </authorList>
    </citation>
    <scope>NUCLEOTIDE SEQUENCE</scope>
    <source>
        <strain evidence="2">E8-07S8U_5891</strain>
    </source>
</reference>
<name>J9Q5L2_OSTED</name>
<keyword evidence="1" id="KW-0175">Coiled coil</keyword>
<evidence type="ECO:0000256" key="1">
    <source>
        <dbReference type="SAM" id="Coils"/>
    </source>
</evidence>
<feature type="non-terminal residue" evidence="2">
    <location>
        <position position="1"/>
    </location>
</feature>
<feature type="coiled-coil region" evidence="1">
    <location>
        <begin position="91"/>
        <end position="139"/>
    </location>
</feature>
<proteinExistence type="evidence at transcript level"/>
<dbReference type="EMBL" id="JN091856">
    <property type="protein sequence ID" value="AFJ91798.1"/>
    <property type="molecule type" value="mRNA"/>
</dbReference>
<organism evidence="2">
    <name type="scientific">Ostrea edulis</name>
    <name type="common">Native oyster</name>
    <name type="synonym">European flat oyster</name>
    <dbReference type="NCBI Taxonomy" id="37623"/>
    <lineage>
        <taxon>Eukaryota</taxon>
        <taxon>Metazoa</taxon>
        <taxon>Spiralia</taxon>
        <taxon>Lophotrochozoa</taxon>
        <taxon>Mollusca</taxon>
        <taxon>Bivalvia</taxon>
        <taxon>Autobranchia</taxon>
        <taxon>Pteriomorphia</taxon>
        <taxon>Ostreida</taxon>
        <taxon>Ostreoidea</taxon>
        <taxon>Ostreidae</taxon>
        <taxon>Ostrea</taxon>
    </lineage>
</organism>
<feature type="non-terminal residue" evidence="2">
    <location>
        <position position="165"/>
    </location>
</feature>
<protein>
    <submittedName>
        <fullName evidence="2">GA180707-like protein</fullName>
    </submittedName>
</protein>
<dbReference type="AlphaFoldDB" id="J9Q5L2"/>
<sequence length="165" mass="18884">LTLILFVIDKTKTVSLLTDDNAHNSTHQNLVGVDSQNVDVFRQLLNQETIIRMTLVKNVHALMKDMLSLKENFAVAEQKLSTLQASTAHEISVLKTEVQSLKLENNVLKNESREHKRDVTEMKANIVQISENHKEFEKEIDVNREVFQQNVSDKLADIKIEVPRP</sequence>
<accession>J9Q5L2</accession>